<dbReference type="PANTHER" id="PTHR35889">
    <property type="entry name" value="CYCLOINULO-OLIGOSACCHARIDE FRUCTANOTRANSFERASE-RELATED"/>
    <property type="match status" value="1"/>
</dbReference>
<dbReference type="Proteomes" id="UP000316095">
    <property type="component" value="Unassembled WGS sequence"/>
</dbReference>
<dbReference type="AlphaFoldDB" id="A0A5C5XBY4"/>
<feature type="domain" description="DUF1553" evidence="3">
    <location>
        <begin position="594"/>
        <end position="820"/>
    </location>
</feature>
<name>A0A5C5XBY4_9PLAN</name>
<evidence type="ECO:0000259" key="3">
    <source>
        <dbReference type="Pfam" id="PF07587"/>
    </source>
</evidence>
<evidence type="ECO:0000259" key="2">
    <source>
        <dbReference type="Pfam" id="PF07583"/>
    </source>
</evidence>
<accession>A0A5C5XBY4</accession>
<dbReference type="RefSeq" id="WP_146502302.1">
    <property type="nucleotide sequence ID" value="NZ_SJPG01000001.1"/>
</dbReference>
<dbReference type="Pfam" id="PF07587">
    <property type="entry name" value="PSD1"/>
    <property type="match status" value="1"/>
</dbReference>
<evidence type="ECO:0000256" key="1">
    <source>
        <dbReference type="SAM" id="MobiDB-lite"/>
    </source>
</evidence>
<reference evidence="4 5" key="1">
    <citation type="submission" date="2019-02" db="EMBL/GenBank/DDBJ databases">
        <title>Deep-cultivation of Planctomycetes and their phenomic and genomic characterization uncovers novel biology.</title>
        <authorList>
            <person name="Wiegand S."/>
            <person name="Jogler M."/>
            <person name="Boedeker C."/>
            <person name="Pinto D."/>
            <person name="Vollmers J."/>
            <person name="Rivas-Marin E."/>
            <person name="Kohn T."/>
            <person name="Peeters S.H."/>
            <person name="Heuer A."/>
            <person name="Rast P."/>
            <person name="Oberbeckmann S."/>
            <person name="Bunk B."/>
            <person name="Jeske O."/>
            <person name="Meyerdierks A."/>
            <person name="Storesund J.E."/>
            <person name="Kallscheuer N."/>
            <person name="Luecker S."/>
            <person name="Lage O.M."/>
            <person name="Pohl T."/>
            <person name="Merkel B.J."/>
            <person name="Hornburger P."/>
            <person name="Mueller R.-W."/>
            <person name="Bruemmer F."/>
            <person name="Labrenz M."/>
            <person name="Spormann A.M."/>
            <person name="Op Den Camp H."/>
            <person name="Overmann J."/>
            <person name="Amann R."/>
            <person name="Jetten M.S.M."/>
            <person name="Mascher T."/>
            <person name="Medema M.H."/>
            <person name="Devos D.P."/>
            <person name="Kaster A.-K."/>
            <person name="Ovreas L."/>
            <person name="Rohde M."/>
            <person name="Galperin M.Y."/>
            <person name="Jogler C."/>
        </authorList>
    </citation>
    <scope>NUCLEOTIDE SEQUENCE [LARGE SCALE GENOMIC DNA]</scope>
    <source>
        <strain evidence="4 5">Pan54</strain>
    </source>
</reference>
<comment type="caution">
    <text evidence="4">The sequence shown here is derived from an EMBL/GenBank/DDBJ whole genome shotgun (WGS) entry which is preliminary data.</text>
</comment>
<dbReference type="InterPro" id="IPR008964">
    <property type="entry name" value="Invasin/intimin_cell_adhesion"/>
</dbReference>
<dbReference type="EMBL" id="SJPG01000001">
    <property type="protein sequence ID" value="TWT60149.1"/>
    <property type="molecule type" value="Genomic_DNA"/>
</dbReference>
<evidence type="ECO:0000313" key="5">
    <source>
        <dbReference type="Proteomes" id="UP000316095"/>
    </source>
</evidence>
<evidence type="ECO:0000313" key="4">
    <source>
        <dbReference type="EMBL" id="TWT60149.1"/>
    </source>
</evidence>
<sequence>MIKRTFAAFIAIRSTAATFLIYGLTAGLGLSHGLGLSPIEANEPAEQSLTIAELSIGPVLADDADGAVTLRGQDDRKQLFASGLMRDQRLIDYTRDVTWNVEPPNVARVTANGLIVPKENGSAVITIKTSLGVQATRPVIVTGMDDVHPINFKTQVVPIFSKLGCNGGGCHGKASGQNGFKLSLLGFYPEDDYEFLVYESRGRRLSPASPAESLLLTKGTGLVPHGGGSPLKPESEEYRLIYRWIEQGMPYWSESDPVLTGIQCLPEQRIMGQDVNQQISVIATYNDGHTEDVTRMALYEPNVAEMAEVTPEGLVTTAQLSGEVAIMARYQGQVSTFRATIPLGASTQPIPESGNLIDQAVFGKLQQLGIPASERSDDATFFRRVHLDVTGKLPSAEESRAFLADTNANKRSELIDRLLDSTEYADLFTNKWSLLLRNRKDRPEDLQGVHAFYQWIWNNIYENRPYDQMVRDIVTATGSMDENPPVAWYREVTDSEALVEDSTQLFLGVRIQCARCHHHPFEKWSQDDYYSMAAFYSRIGKKTPSGNENVKGRAKRIYHNIGNATAKNPRSGSDLKPCGLGGEPAELTPDQDPRTALADWMAEPDNPFFSATLVNRYWKHFFGRGIVDPEDDMRATNPPANPELLDALSKSFVESGFDLKALVRLICNSNTYQLSAMPNEYNLKDKQNFSRYYPKRLPAEVLYDALHQITGAKSRINGLPAGYAALQMRDVNNAPYFLKVFGQPQGETACECERSADASLAQSLHLLNSQDVQGKIADGKGRASLLAADKDRSHEEKISDLYLWAYSRQPKPEELQAAVGYVSREGVEVKTSYEDVIWALINSKEFMFNH</sequence>
<dbReference type="PANTHER" id="PTHR35889:SF3">
    <property type="entry name" value="F-BOX DOMAIN-CONTAINING PROTEIN"/>
    <property type="match status" value="1"/>
</dbReference>
<dbReference type="InterPro" id="IPR022655">
    <property type="entry name" value="DUF1553"/>
</dbReference>
<protein>
    <submittedName>
        <fullName evidence="4">Bacterial Ig-like domain (Group 2)</fullName>
    </submittedName>
</protein>
<keyword evidence="5" id="KW-1185">Reference proteome</keyword>
<proteinExistence type="predicted"/>
<gene>
    <name evidence="4" type="ORF">Pan54_08630</name>
</gene>
<organism evidence="4 5">
    <name type="scientific">Rubinisphaera italica</name>
    <dbReference type="NCBI Taxonomy" id="2527969"/>
    <lineage>
        <taxon>Bacteria</taxon>
        <taxon>Pseudomonadati</taxon>
        <taxon>Planctomycetota</taxon>
        <taxon>Planctomycetia</taxon>
        <taxon>Planctomycetales</taxon>
        <taxon>Planctomycetaceae</taxon>
        <taxon>Rubinisphaera</taxon>
    </lineage>
</organism>
<dbReference type="Gene3D" id="2.60.40.1080">
    <property type="match status" value="2"/>
</dbReference>
<feature type="region of interest" description="Disordered" evidence="1">
    <location>
        <begin position="566"/>
        <end position="586"/>
    </location>
</feature>
<feature type="domain" description="DUF1549" evidence="2">
    <location>
        <begin position="357"/>
        <end position="539"/>
    </location>
</feature>
<dbReference type="OrthoDB" id="289126at2"/>
<dbReference type="Pfam" id="PF07583">
    <property type="entry name" value="PSCyt2"/>
    <property type="match status" value="1"/>
</dbReference>
<dbReference type="InterPro" id="IPR011444">
    <property type="entry name" value="DUF1549"/>
</dbReference>
<dbReference type="SUPFAM" id="SSF49373">
    <property type="entry name" value="Invasin/intimin cell-adhesion fragments"/>
    <property type="match status" value="1"/>
</dbReference>